<sequence length="114" mass="12963">MSVTRRPSSIHQTQHTLSNRARERGKKNRERETEYDGNENQKQNVKVHQPILLSDFRTDHVSKQSRRVGTRIQAEGPVEHGGRSRRLSAGPLQGHRGNLLALGQPNTRVLEKAK</sequence>
<dbReference type="AlphaFoldDB" id="C6H1N9"/>
<reference evidence="3" key="1">
    <citation type="submission" date="2009-05" db="EMBL/GenBank/DDBJ databases">
        <title>The genome sequence of Ajellomyces capsulatus strain H143.</title>
        <authorList>
            <person name="Champion M."/>
            <person name="Cuomo C.A."/>
            <person name="Ma L.-J."/>
            <person name="Henn M.R."/>
            <person name="Sil A."/>
            <person name="Goldman B."/>
            <person name="Young S.K."/>
            <person name="Kodira C.D."/>
            <person name="Zeng Q."/>
            <person name="Koehrsen M."/>
            <person name="Alvarado L."/>
            <person name="Berlin A.M."/>
            <person name="Borenstein D."/>
            <person name="Chen Z."/>
            <person name="Engels R."/>
            <person name="Freedman E."/>
            <person name="Gellesch M."/>
            <person name="Goldberg J."/>
            <person name="Griggs A."/>
            <person name="Gujja S."/>
            <person name="Heiman D.I."/>
            <person name="Hepburn T.A."/>
            <person name="Howarth C."/>
            <person name="Jen D."/>
            <person name="Larson L."/>
            <person name="Lewis B."/>
            <person name="Mehta T."/>
            <person name="Park D."/>
            <person name="Pearson M."/>
            <person name="Roberts A."/>
            <person name="Saif S."/>
            <person name="Shea T.D."/>
            <person name="Shenoy N."/>
            <person name="Sisk P."/>
            <person name="Stolte C."/>
            <person name="Sykes S."/>
            <person name="Walk T."/>
            <person name="White J."/>
            <person name="Yandava C."/>
            <person name="Klein B."/>
            <person name="McEwen J.G."/>
            <person name="Puccia R."/>
            <person name="Goldman G.H."/>
            <person name="Felipe M.S."/>
            <person name="Nino-Vega G."/>
            <person name="San-Blas G."/>
            <person name="Taylor J.W."/>
            <person name="Mendoza L."/>
            <person name="Galagan J.E."/>
            <person name="Nusbaum C."/>
            <person name="Birren B.W."/>
        </authorList>
    </citation>
    <scope>NUCLEOTIDE SEQUENCE [LARGE SCALE GENOMIC DNA]</scope>
    <source>
        <strain evidence="3">H143</strain>
    </source>
</reference>
<organism evidence="2 3">
    <name type="scientific">Ajellomyces capsulatus (strain H143)</name>
    <name type="common">Darling's disease fungus</name>
    <name type="synonym">Histoplasma capsulatum</name>
    <dbReference type="NCBI Taxonomy" id="544712"/>
    <lineage>
        <taxon>Eukaryota</taxon>
        <taxon>Fungi</taxon>
        <taxon>Dikarya</taxon>
        <taxon>Ascomycota</taxon>
        <taxon>Pezizomycotina</taxon>
        <taxon>Eurotiomycetes</taxon>
        <taxon>Eurotiomycetidae</taxon>
        <taxon>Onygenales</taxon>
        <taxon>Ajellomycetaceae</taxon>
        <taxon>Histoplasma</taxon>
    </lineage>
</organism>
<dbReference type="HOGENOM" id="CLU_2120363_0_0_1"/>
<dbReference type="Proteomes" id="UP000002624">
    <property type="component" value="Unassembled WGS sequence"/>
</dbReference>
<feature type="region of interest" description="Disordered" evidence="1">
    <location>
        <begin position="1"/>
        <end position="114"/>
    </location>
</feature>
<dbReference type="EMBL" id="GG692419">
    <property type="protein sequence ID" value="EER45042.1"/>
    <property type="molecule type" value="Genomic_DNA"/>
</dbReference>
<proteinExistence type="predicted"/>
<dbReference type="OrthoDB" id="10535201at2759"/>
<dbReference type="VEuPathDB" id="FungiDB:HCDG_00621"/>
<evidence type="ECO:0000313" key="2">
    <source>
        <dbReference type="EMBL" id="EER45042.1"/>
    </source>
</evidence>
<evidence type="ECO:0000313" key="3">
    <source>
        <dbReference type="Proteomes" id="UP000002624"/>
    </source>
</evidence>
<evidence type="ECO:0000256" key="1">
    <source>
        <dbReference type="SAM" id="MobiDB-lite"/>
    </source>
</evidence>
<name>C6H1N9_AJECH</name>
<accession>C6H1N9</accession>
<feature type="compositionally biased region" description="Polar residues" evidence="1">
    <location>
        <begin position="1"/>
        <end position="19"/>
    </location>
</feature>
<gene>
    <name evidence="2" type="ORF">HCDG_00621</name>
</gene>
<protein>
    <submittedName>
        <fullName evidence="2">Uncharacterized protein</fullName>
    </submittedName>
</protein>